<keyword evidence="1" id="KW-1133">Transmembrane helix</keyword>
<feature type="transmembrane region" description="Helical" evidence="1">
    <location>
        <begin position="82"/>
        <end position="104"/>
    </location>
</feature>
<proteinExistence type="predicted"/>
<accession>A0ABV2GEY5</accession>
<feature type="transmembrane region" description="Helical" evidence="1">
    <location>
        <begin position="116"/>
        <end position="134"/>
    </location>
</feature>
<dbReference type="Proteomes" id="UP001549099">
    <property type="component" value="Unassembled WGS sequence"/>
</dbReference>
<dbReference type="EMBL" id="JBEPLW010000037">
    <property type="protein sequence ID" value="MET3576868.1"/>
    <property type="molecule type" value="Genomic_DNA"/>
</dbReference>
<keyword evidence="1" id="KW-0472">Membrane</keyword>
<reference evidence="2 3" key="1">
    <citation type="submission" date="2024-06" db="EMBL/GenBank/DDBJ databases">
        <title>Genomic Encyclopedia of Type Strains, Phase IV (KMG-IV): sequencing the most valuable type-strain genomes for metagenomic binning, comparative biology and taxonomic classification.</title>
        <authorList>
            <person name="Goeker M."/>
        </authorList>
    </citation>
    <scope>NUCLEOTIDE SEQUENCE [LARGE SCALE GENOMIC DNA]</scope>
    <source>
        <strain evidence="2 3">DSM 26128</strain>
    </source>
</reference>
<name>A0ABV2GEY5_9BACL</name>
<feature type="transmembrane region" description="Helical" evidence="1">
    <location>
        <begin position="140"/>
        <end position="158"/>
    </location>
</feature>
<dbReference type="RefSeq" id="WP_354199304.1">
    <property type="nucleotide sequence ID" value="NZ_JBEPLW010000037.1"/>
</dbReference>
<keyword evidence="1" id="KW-0812">Transmembrane</keyword>
<protein>
    <submittedName>
        <fullName evidence="2">Uncharacterized protein</fullName>
    </submittedName>
</protein>
<evidence type="ECO:0000256" key="1">
    <source>
        <dbReference type="SAM" id="Phobius"/>
    </source>
</evidence>
<comment type="caution">
    <text evidence="2">The sequence shown here is derived from an EMBL/GenBank/DDBJ whole genome shotgun (WGS) entry which is preliminary data.</text>
</comment>
<sequence>MMIFLIALSAWLVCLLPIYLFIRRANKRETGEERMPAVMTLVVSGLISLFPAGALAAILLAVMGSVHTIGLVFGIDLSGWSLLLLATAIFAYLFTLDSVVAVILGAVAGDGPVQSLILFGIRCFAFFAICRLFGAEERGSLILGVGVASVISAFEWLIERRERREPPAKG</sequence>
<evidence type="ECO:0000313" key="3">
    <source>
        <dbReference type="Proteomes" id="UP001549099"/>
    </source>
</evidence>
<organism evidence="2 3">
    <name type="scientific">Bhargavaea ullalensis</name>
    <dbReference type="NCBI Taxonomy" id="1265685"/>
    <lineage>
        <taxon>Bacteria</taxon>
        <taxon>Bacillati</taxon>
        <taxon>Bacillota</taxon>
        <taxon>Bacilli</taxon>
        <taxon>Bacillales</taxon>
        <taxon>Caryophanaceae</taxon>
        <taxon>Bhargavaea</taxon>
    </lineage>
</organism>
<feature type="transmembrane region" description="Helical" evidence="1">
    <location>
        <begin position="6"/>
        <end position="25"/>
    </location>
</feature>
<gene>
    <name evidence="2" type="ORF">ABID49_002800</name>
</gene>
<keyword evidence="3" id="KW-1185">Reference proteome</keyword>
<evidence type="ECO:0000313" key="2">
    <source>
        <dbReference type="EMBL" id="MET3576868.1"/>
    </source>
</evidence>
<feature type="transmembrane region" description="Helical" evidence="1">
    <location>
        <begin position="37"/>
        <end position="62"/>
    </location>
</feature>